<dbReference type="SUPFAM" id="SSF88659">
    <property type="entry name" value="Sigma3 and sigma4 domains of RNA polymerase sigma factors"/>
    <property type="match status" value="1"/>
</dbReference>
<feature type="domain" description="Bacterioopsin transcriptional activator GAF and HTH associated" evidence="4">
    <location>
        <begin position="3"/>
        <end position="144"/>
    </location>
</feature>
<name>A0A1N7CVL8_9EURY</name>
<accession>A0A1N7CVL8</accession>
<evidence type="ECO:0000313" key="5">
    <source>
        <dbReference type="EMBL" id="APX97079.1"/>
    </source>
</evidence>
<dbReference type="STRING" id="588898.BB347_10840"/>
<reference evidence="5 8" key="1">
    <citation type="submission" date="2017-01" db="EMBL/GenBank/DDBJ databases">
        <title>Complete genome sequence of Haloterrigena daqingensis type strain (JX313T).</title>
        <authorList>
            <person name="Shuang W."/>
        </authorList>
    </citation>
    <scope>NUCLEOTIDE SEQUENCE [LARGE SCALE GENOMIC DNA]</scope>
    <source>
        <strain evidence="5 8">JX313</strain>
    </source>
</reference>
<evidence type="ECO:0000313" key="8">
    <source>
        <dbReference type="Proteomes" id="UP000187321"/>
    </source>
</evidence>
<proteinExistence type="predicted"/>
<dbReference type="EMBL" id="FTNP01000002">
    <property type="protein sequence ID" value="SIR67580.1"/>
    <property type="molecule type" value="Genomic_DNA"/>
</dbReference>
<keyword evidence="1" id="KW-0805">Transcription regulation</keyword>
<dbReference type="Proteomes" id="UP000185687">
    <property type="component" value="Unassembled WGS sequence"/>
</dbReference>
<evidence type="ECO:0000256" key="2">
    <source>
        <dbReference type="ARBA" id="ARBA00023163"/>
    </source>
</evidence>
<dbReference type="InterPro" id="IPR007050">
    <property type="entry name" value="HTH_bacterioopsin"/>
</dbReference>
<dbReference type="GeneID" id="30956445"/>
<dbReference type="RefSeq" id="WP_076581358.1">
    <property type="nucleotide sequence ID" value="NZ_CP019327.1"/>
</dbReference>
<protein>
    <submittedName>
        <fullName evidence="5">Bacterio-opsin activator</fullName>
    </submittedName>
    <submittedName>
        <fullName evidence="6">Predicted DNA binding protein, contains HTH domain</fullName>
    </submittedName>
</protein>
<dbReference type="OrthoDB" id="156233at2157"/>
<dbReference type="InterPro" id="IPR013324">
    <property type="entry name" value="RNA_pol_sigma_r3/r4-like"/>
</dbReference>
<dbReference type="Gene3D" id="1.10.10.10">
    <property type="entry name" value="Winged helix-like DNA-binding domain superfamily/Winged helix DNA-binding domain"/>
    <property type="match status" value="1"/>
</dbReference>
<evidence type="ECO:0000259" key="3">
    <source>
        <dbReference type="Pfam" id="PF04967"/>
    </source>
</evidence>
<keyword evidence="7" id="KW-1185">Reference proteome</keyword>
<dbReference type="InterPro" id="IPR036388">
    <property type="entry name" value="WH-like_DNA-bd_sf"/>
</dbReference>
<dbReference type="Proteomes" id="UP000187321">
    <property type="component" value="Chromosome"/>
</dbReference>
<feature type="domain" description="HTH bat-type" evidence="3">
    <location>
        <begin position="154"/>
        <end position="205"/>
    </location>
</feature>
<dbReference type="KEGG" id="hda:BB347_10840"/>
<sequence length="214" mass="24111">MAIEASFVATEGEFPLAEVFAKFPASRIELDRVVPTNKALVPYFWLEDVDESEITMSGIEHPGIDDLRVIDDVDGQVFVRIGWNFEYESILTGILETNVSLVSAIGKEDRWTFELRATDQDDISAFQTYCRDRDIPVELTQLHALSPVRDDYDLTDAQREALTLAYARGYYDSPREASQEELAEELGITRQAVASRLQRGTRRLIAGSIVESAE</sequence>
<evidence type="ECO:0000313" key="6">
    <source>
        <dbReference type="EMBL" id="SIR67580.1"/>
    </source>
</evidence>
<evidence type="ECO:0000256" key="1">
    <source>
        <dbReference type="ARBA" id="ARBA00023015"/>
    </source>
</evidence>
<dbReference type="InterPro" id="IPR031803">
    <property type="entry name" value="BAT_GAF/HTH-assoc"/>
</dbReference>
<keyword evidence="2" id="KW-0804">Transcription</keyword>
<dbReference type="Pfam" id="PF04967">
    <property type="entry name" value="HTH_10"/>
    <property type="match status" value="1"/>
</dbReference>
<dbReference type="PANTHER" id="PTHR34236">
    <property type="entry name" value="DIMETHYL SULFOXIDE REDUCTASE TRANSCRIPTIONAL ACTIVATOR"/>
    <property type="match status" value="1"/>
</dbReference>
<dbReference type="PANTHER" id="PTHR34236:SF1">
    <property type="entry name" value="DIMETHYL SULFOXIDE REDUCTASE TRANSCRIPTIONAL ACTIVATOR"/>
    <property type="match status" value="1"/>
</dbReference>
<dbReference type="EMBL" id="CP019327">
    <property type="protein sequence ID" value="APX97079.1"/>
    <property type="molecule type" value="Genomic_DNA"/>
</dbReference>
<dbReference type="Pfam" id="PF15915">
    <property type="entry name" value="BAT"/>
    <property type="match status" value="1"/>
</dbReference>
<evidence type="ECO:0000259" key="4">
    <source>
        <dbReference type="Pfam" id="PF15915"/>
    </source>
</evidence>
<evidence type="ECO:0000313" key="7">
    <source>
        <dbReference type="Proteomes" id="UP000185687"/>
    </source>
</evidence>
<gene>
    <name evidence="5" type="ORF">BB347_10840</name>
    <name evidence="6" type="ORF">SAMN05421809_1902</name>
</gene>
<dbReference type="AlphaFoldDB" id="A0A1N7CVL8"/>
<reference evidence="6 7" key="2">
    <citation type="submission" date="2017-01" db="EMBL/GenBank/DDBJ databases">
        <authorList>
            <person name="Mah S.A."/>
            <person name="Swanson W.J."/>
            <person name="Moy G.W."/>
            <person name="Vacquier V.D."/>
        </authorList>
    </citation>
    <scope>NUCLEOTIDE SEQUENCE [LARGE SCALE GENOMIC DNA]</scope>
    <source>
        <strain evidence="6 7">CGMCC 1.8909</strain>
    </source>
</reference>
<organism evidence="6 7">
    <name type="scientific">Natronorubrum daqingense</name>
    <dbReference type="NCBI Taxonomy" id="588898"/>
    <lineage>
        <taxon>Archaea</taxon>
        <taxon>Methanobacteriati</taxon>
        <taxon>Methanobacteriota</taxon>
        <taxon>Stenosarchaea group</taxon>
        <taxon>Halobacteria</taxon>
        <taxon>Halobacteriales</taxon>
        <taxon>Natrialbaceae</taxon>
        <taxon>Natronorubrum</taxon>
    </lineage>
</organism>